<gene>
    <name evidence="2" type="ORF">CLOACE_03000</name>
</gene>
<evidence type="ECO:0000313" key="3">
    <source>
        <dbReference type="Proteomes" id="UP000175744"/>
    </source>
</evidence>
<dbReference type="AlphaFoldDB" id="A0A1E8F2B7"/>
<name>A0A1E8F2B7_9CLOT</name>
<protein>
    <submittedName>
        <fullName evidence="2">Uncharacterized protein</fullName>
    </submittedName>
</protein>
<keyword evidence="1" id="KW-0472">Membrane</keyword>
<dbReference type="Proteomes" id="UP000175744">
    <property type="component" value="Unassembled WGS sequence"/>
</dbReference>
<evidence type="ECO:0000313" key="2">
    <source>
        <dbReference type="EMBL" id="OFI07471.1"/>
    </source>
</evidence>
<reference evidence="2 3" key="1">
    <citation type="submission" date="2016-06" db="EMBL/GenBank/DDBJ databases">
        <title>Genome sequence of Clostridium acetireducens DSM 10703.</title>
        <authorList>
            <person name="Poehlein A."/>
            <person name="Fluechter S."/>
            <person name="Duerre P."/>
            <person name="Daniel R."/>
        </authorList>
    </citation>
    <scope>NUCLEOTIDE SEQUENCE [LARGE SCALE GENOMIC DNA]</scope>
    <source>
        <strain evidence="2 3">DSM 10703</strain>
    </source>
</reference>
<dbReference type="RefSeq" id="WP_070109270.1">
    <property type="nucleotide sequence ID" value="NZ_LZFO01000003.1"/>
</dbReference>
<keyword evidence="3" id="KW-1185">Reference proteome</keyword>
<dbReference type="STRING" id="1121290.CLAOCE_03000"/>
<evidence type="ECO:0000256" key="1">
    <source>
        <dbReference type="SAM" id="Phobius"/>
    </source>
</evidence>
<feature type="transmembrane region" description="Helical" evidence="1">
    <location>
        <begin position="27"/>
        <end position="45"/>
    </location>
</feature>
<sequence length="261" mass="30312">MGMQLLFVFIGMVLAWIFLKLNWSDELTIVLAFLPALLTIIYTNVERIRLFISKIIIINKTVSVTVIIKNTYEINDGIQDETFIEKRLEEALLKSGVTIGRENNRIRIEAGQVVRFAKDNNIMIKVPLVMYLQIVDKNKLTCKLTNSLPTITYREIPTLIRSTQRVWDFIDEHIKDSSKGKLKHAIYNAKIKVDDNVFKNVYLAPYAPRYIKNLELQKENSTIKLADDTLEINSKSKHDFEMDIKKYSSLFKGFFEEKGVR</sequence>
<feature type="transmembrane region" description="Helical" evidence="1">
    <location>
        <begin position="5"/>
        <end position="21"/>
    </location>
</feature>
<organism evidence="2 3">
    <name type="scientific">Clostridium acetireducens DSM 10703</name>
    <dbReference type="NCBI Taxonomy" id="1121290"/>
    <lineage>
        <taxon>Bacteria</taxon>
        <taxon>Bacillati</taxon>
        <taxon>Bacillota</taxon>
        <taxon>Clostridia</taxon>
        <taxon>Eubacteriales</taxon>
        <taxon>Clostridiaceae</taxon>
        <taxon>Clostridium</taxon>
    </lineage>
</organism>
<dbReference type="OrthoDB" id="9977222at2"/>
<keyword evidence="1" id="KW-1133">Transmembrane helix</keyword>
<keyword evidence="1" id="KW-0812">Transmembrane</keyword>
<comment type="caution">
    <text evidence="2">The sequence shown here is derived from an EMBL/GenBank/DDBJ whole genome shotgun (WGS) entry which is preliminary data.</text>
</comment>
<proteinExistence type="predicted"/>
<dbReference type="EMBL" id="LZFO01000003">
    <property type="protein sequence ID" value="OFI07471.1"/>
    <property type="molecule type" value="Genomic_DNA"/>
</dbReference>
<accession>A0A1E8F2B7</accession>